<reference evidence="1 2" key="1">
    <citation type="submission" date="2019-07" db="EMBL/GenBank/DDBJ databases">
        <authorList>
            <person name="Huq M.A."/>
        </authorList>
    </citation>
    <scope>NUCLEOTIDE SEQUENCE [LARGE SCALE GENOMIC DNA]</scope>
    <source>
        <strain evidence="1 2">MAH-3</strain>
    </source>
</reference>
<evidence type="ECO:0000313" key="1">
    <source>
        <dbReference type="EMBL" id="TSJ41860.1"/>
    </source>
</evidence>
<dbReference type="OrthoDB" id="1494333at2"/>
<keyword evidence="2" id="KW-1185">Reference proteome</keyword>
<proteinExistence type="predicted"/>
<dbReference type="Proteomes" id="UP000316008">
    <property type="component" value="Unassembled WGS sequence"/>
</dbReference>
<evidence type="ECO:0000313" key="2">
    <source>
        <dbReference type="Proteomes" id="UP000316008"/>
    </source>
</evidence>
<accession>A0A556MPK6</accession>
<dbReference type="PROSITE" id="PS51257">
    <property type="entry name" value="PROKAR_LIPOPROTEIN"/>
    <property type="match status" value="1"/>
</dbReference>
<name>A0A556MPK6_9FLAO</name>
<dbReference type="EMBL" id="VLPL01000006">
    <property type="protein sequence ID" value="TSJ41860.1"/>
    <property type="molecule type" value="Genomic_DNA"/>
</dbReference>
<comment type="caution">
    <text evidence="1">The sequence shown here is derived from an EMBL/GenBank/DDBJ whole genome shotgun (WGS) entry which is preliminary data.</text>
</comment>
<organism evidence="1 2">
    <name type="scientific">Fluviicola chungangensis</name>
    <dbReference type="NCBI Taxonomy" id="2597671"/>
    <lineage>
        <taxon>Bacteria</taxon>
        <taxon>Pseudomonadati</taxon>
        <taxon>Bacteroidota</taxon>
        <taxon>Flavobacteriia</taxon>
        <taxon>Flavobacteriales</taxon>
        <taxon>Crocinitomicaceae</taxon>
        <taxon>Fluviicola</taxon>
    </lineage>
</organism>
<protein>
    <recommendedName>
        <fullName evidence="3">Cytochrome c domain-containing protein</fullName>
    </recommendedName>
</protein>
<gene>
    <name evidence="1" type="ORF">FO442_12265</name>
</gene>
<dbReference type="RefSeq" id="WP_144333494.1">
    <property type="nucleotide sequence ID" value="NZ_VLPL01000006.1"/>
</dbReference>
<dbReference type="AlphaFoldDB" id="A0A556MPK6"/>
<sequence>MKVQMENHYKAFSFFIVAYLFLLLGCKDEKNCKTVNCGIANLLVDRGVDTIKFGDSLLVRSRLDKLDVFYLYYGTKELGSYVDTKIKSNYTVNISEFSNAIEERNNGLYLFQKNCFACHVQKPLSKDEIINLDKRLLKYKPKVLSVSKSDFFYIEKGNVHWNYYCLDSIEKKILQKYILNL</sequence>
<evidence type="ECO:0008006" key="3">
    <source>
        <dbReference type="Google" id="ProtNLM"/>
    </source>
</evidence>